<evidence type="ECO:0000313" key="5">
    <source>
        <dbReference type="EMBL" id="GMH13902.1"/>
    </source>
</evidence>
<dbReference type="PANTHER" id="PTHR47936:SF1">
    <property type="entry name" value="PENTATRICOPEPTIDE REPEAT-CONTAINING PROTEIN GUN1, CHLOROPLASTIC"/>
    <property type="match status" value="1"/>
</dbReference>
<evidence type="ECO:0008006" key="7">
    <source>
        <dbReference type="Google" id="ProtNLM"/>
    </source>
</evidence>
<dbReference type="InterPro" id="IPR011990">
    <property type="entry name" value="TPR-like_helical_dom_sf"/>
</dbReference>
<feature type="repeat" description="PPR" evidence="3">
    <location>
        <begin position="17"/>
        <end position="51"/>
    </location>
</feature>
<dbReference type="AlphaFoldDB" id="A0AAD3XQM9"/>
<keyword evidence="6" id="KW-1185">Reference proteome</keyword>
<dbReference type="EMBL" id="BSYO01000013">
    <property type="protein sequence ID" value="GMH13902.1"/>
    <property type="molecule type" value="Genomic_DNA"/>
</dbReference>
<proteinExistence type="inferred from homology"/>
<dbReference type="Gene3D" id="1.25.40.10">
    <property type="entry name" value="Tetratricopeptide repeat domain"/>
    <property type="match status" value="3"/>
</dbReference>
<organism evidence="5 6">
    <name type="scientific">Nepenthes gracilis</name>
    <name type="common">Slender pitcher plant</name>
    <dbReference type="NCBI Taxonomy" id="150966"/>
    <lineage>
        <taxon>Eukaryota</taxon>
        <taxon>Viridiplantae</taxon>
        <taxon>Streptophyta</taxon>
        <taxon>Embryophyta</taxon>
        <taxon>Tracheophyta</taxon>
        <taxon>Spermatophyta</taxon>
        <taxon>Magnoliopsida</taxon>
        <taxon>eudicotyledons</taxon>
        <taxon>Gunneridae</taxon>
        <taxon>Pentapetalae</taxon>
        <taxon>Caryophyllales</taxon>
        <taxon>Nepenthaceae</taxon>
        <taxon>Nepenthes</taxon>
    </lineage>
</organism>
<evidence type="ECO:0000313" key="6">
    <source>
        <dbReference type="Proteomes" id="UP001279734"/>
    </source>
</evidence>
<feature type="repeat" description="PPR" evidence="3">
    <location>
        <begin position="376"/>
        <end position="410"/>
    </location>
</feature>
<protein>
    <recommendedName>
        <fullName evidence="7">Pentatricopeptide repeat-containing protein</fullName>
    </recommendedName>
</protein>
<feature type="repeat" description="PPR" evidence="3">
    <location>
        <begin position="122"/>
        <end position="160"/>
    </location>
</feature>
<feature type="repeat" description="PPR" evidence="3">
    <location>
        <begin position="411"/>
        <end position="445"/>
    </location>
</feature>
<feature type="repeat" description="PPR" evidence="3">
    <location>
        <begin position="52"/>
        <end position="86"/>
    </location>
</feature>
<dbReference type="Proteomes" id="UP001279734">
    <property type="component" value="Unassembled WGS sequence"/>
</dbReference>
<feature type="region of interest" description="Disordered" evidence="4">
    <location>
        <begin position="522"/>
        <end position="541"/>
    </location>
</feature>
<gene>
    <name evidence="5" type="ORF">Nepgr_015743</name>
</gene>
<dbReference type="PROSITE" id="PS51375">
    <property type="entry name" value="PPR"/>
    <property type="match status" value="8"/>
</dbReference>
<keyword evidence="2" id="KW-0677">Repeat</keyword>
<dbReference type="Pfam" id="PF13041">
    <property type="entry name" value="PPR_2"/>
    <property type="match status" value="4"/>
</dbReference>
<name>A0AAD3XQM9_NEPGR</name>
<comment type="similarity">
    <text evidence="1">Belongs to the PPR family. P subfamily.</text>
</comment>
<evidence type="ECO:0000256" key="3">
    <source>
        <dbReference type="PROSITE-ProRule" id="PRU00708"/>
    </source>
</evidence>
<dbReference type="NCBIfam" id="TIGR00756">
    <property type="entry name" value="PPR"/>
    <property type="match status" value="8"/>
</dbReference>
<feature type="repeat" description="PPR" evidence="3">
    <location>
        <begin position="87"/>
        <end position="121"/>
    </location>
</feature>
<evidence type="ECO:0000256" key="2">
    <source>
        <dbReference type="ARBA" id="ARBA00022737"/>
    </source>
</evidence>
<comment type="caution">
    <text evidence="5">The sequence shown here is derived from an EMBL/GenBank/DDBJ whole genome shotgun (WGS) entry which is preliminary data.</text>
</comment>
<feature type="repeat" description="PPR" evidence="3">
    <location>
        <begin position="446"/>
        <end position="480"/>
    </location>
</feature>
<dbReference type="PANTHER" id="PTHR47936">
    <property type="entry name" value="PPR_LONG DOMAIN-CONTAINING PROTEIN"/>
    <property type="match status" value="1"/>
</dbReference>
<reference evidence="5" key="1">
    <citation type="submission" date="2023-05" db="EMBL/GenBank/DDBJ databases">
        <title>Nepenthes gracilis genome sequencing.</title>
        <authorList>
            <person name="Fukushima K."/>
        </authorList>
    </citation>
    <scope>NUCLEOTIDE SEQUENCE</scope>
    <source>
        <strain evidence="5">SING2019-196</strain>
    </source>
</reference>
<evidence type="ECO:0000256" key="4">
    <source>
        <dbReference type="SAM" id="MobiDB-lite"/>
    </source>
</evidence>
<accession>A0AAD3XQM9</accession>
<sequence>MKDQNSISGSGLFTGPDVCTYNSLIHVLCLVGKVQDALHVYGELRGSGHEPDPFTYRILIHGCSKSYRVEDATRIFNEMQYNGFQPDTIVYNSLLDGFMKARKLIEACQLFEKMMQDGIRASCWTYNILIDGLIKMEELEGQFRESLQLVEEMEARGFVVDLVTITGLFIELYKRGQWGSVERLMKHIRDVNLLPNVLKWKANMEATMRSPPSARKDFTSMFPFDGDFSEFMESMGFMDLQSGSSTGSDCDEKTNVDMQSSDTDECLSSPHMDRLANQIRSDNHVFPWFSLSKGKRVLAKGMSSFDIDMVNTYLSIFLAKGKLSLACKLFEIFTNSGVCAVNYTYNSIVSSFVKKGYFNEAWGALQDMGEKLCPADIATYNIIIQSLGKMGRADLASSILDKLMEEGGYLDVIMYNTLINVLGKAGRVDKAYKLFEQMKNSGVNPDIVTFNTLIEVHTKVGRLKDAYKFLRMMLDAGCSPNHVTDTTLDYLGKEIENMRYQKATINVSSMPVVTVEPELKEGLHSHSPAPQCMTAGPCPLS</sequence>
<evidence type="ECO:0000256" key="1">
    <source>
        <dbReference type="ARBA" id="ARBA00007626"/>
    </source>
</evidence>
<feature type="repeat" description="PPR" evidence="3">
    <location>
        <begin position="341"/>
        <end position="375"/>
    </location>
</feature>
<dbReference type="InterPro" id="IPR002885">
    <property type="entry name" value="PPR_rpt"/>
</dbReference>